<keyword evidence="4" id="KW-1185">Reference proteome</keyword>
<evidence type="ECO:0000256" key="2">
    <source>
        <dbReference type="SAM" id="Phobius"/>
    </source>
</evidence>
<feature type="compositionally biased region" description="Basic and acidic residues" evidence="1">
    <location>
        <begin position="146"/>
        <end position="158"/>
    </location>
</feature>
<accession>A0A1I3P5Y8</accession>
<evidence type="ECO:0000313" key="4">
    <source>
        <dbReference type="Proteomes" id="UP000199630"/>
    </source>
</evidence>
<dbReference type="EMBL" id="FORH01000002">
    <property type="protein sequence ID" value="SFJ16954.1"/>
    <property type="molecule type" value="Genomic_DNA"/>
</dbReference>
<name>A0A1I3P5Y8_9RHOB</name>
<gene>
    <name evidence="3" type="ORF">SAMN04487991_1575</name>
</gene>
<dbReference type="STRING" id="588602.SAMN04487991_1575"/>
<dbReference type="Proteomes" id="UP000199630">
    <property type="component" value="Unassembled WGS sequence"/>
</dbReference>
<reference evidence="4" key="1">
    <citation type="submission" date="2016-10" db="EMBL/GenBank/DDBJ databases">
        <authorList>
            <person name="Varghese N."/>
            <person name="Submissions S."/>
        </authorList>
    </citation>
    <scope>NUCLEOTIDE SEQUENCE [LARGE SCALE GENOMIC DNA]</scope>
    <source>
        <strain evidence="4">DSM 26471</strain>
    </source>
</reference>
<sequence length="182" mass="19725">MRLSVSANALICGYVTSYDGLSKELGPGQAIILLLLAATTGALIAPMFKRSWAANLWHLLWASIITTILAAAMTLGLHLLFTSLFFGQEIVALKTLPATMLSGAILAPLAIIGHLQGLMIWFGFTALGGWLARKSETKATEAATEGAERRLSDQDYRDLPVSLREAPPRRSRKRAKSTFERG</sequence>
<keyword evidence="2" id="KW-0472">Membrane</keyword>
<dbReference type="AlphaFoldDB" id="A0A1I3P5Y8"/>
<organism evidence="3 4">
    <name type="scientific">Celeribacter neptunius</name>
    <dbReference type="NCBI Taxonomy" id="588602"/>
    <lineage>
        <taxon>Bacteria</taxon>
        <taxon>Pseudomonadati</taxon>
        <taxon>Pseudomonadota</taxon>
        <taxon>Alphaproteobacteria</taxon>
        <taxon>Rhodobacterales</taxon>
        <taxon>Roseobacteraceae</taxon>
        <taxon>Celeribacter</taxon>
    </lineage>
</organism>
<keyword evidence="2" id="KW-1133">Transmembrane helix</keyword>
<feature type="transmembrane region" description="Helical" evidence="2">
    <location>
        <begin position="101"/>
        <end position="124"/>
    </location>
</feature>
<protein>
    <submittedName>
        <fullName evidence="3">Uncharacterized protein</fullName>
    </submittedName>
</protein>
<feature type="region of interest" description="Disordered" evidence="1">
    <location>
        <begin position="141"/>
        <end position="182"/>
    </location>
</feature>
<evidence type="ECO:0000313" key="3">
    <source>
        <dbReference type="EMBL" id="SFJ16954.1"/>
    </source>
</evidence>
<keyword evidence="2" id="KW-0812">Transmembrane</keyword>
<feature type="transmembrane region" description="Helical" evidence="2">
    <location>
        <begin position="60"/>
        <end position="81"/>
    </location>
</feature>
<evidence type="ECO:0000256" key="1">
    <source>
        <dbReference type="SAM" id="MobiDB-lite"/>
    </source>
</evidence>
<proteinExistence type="predicted"/>
<feature type="transmembrane region" description="Helical" evidence="2">
    <location>
        <begin position="27"/>
        <end position="48"/>
    </location>
</feature>